<proteinExistence type="predicted"/>
<organism evidence="1 2">
    <name type="scientific">Penicillium roqueforti (strain FM164)</name>
    <dbReference type="NCBI Taxonomy" id="1365484"/>
    <lineage>
        <taxon>Eukaryota</taxon>
        <taxon>Fungi</taxon>
        <taxon>Dikarya</taxon>
        <taxon>Ascomycota</taxon>
        <taxon>Pezizomycotina</taxon>
        <taxon>Eurotiomycetes</taxon>
        <taxon>Eurotiomycetidae</taxon>
        <taxon>Eurotiales</taxon>
        <taxon>Aspergillaceae</taxon>
        <taxon>Penicillium</taxon>
    </lineage>
</organism>
<reference evidence="1" key="1">
    <citation type="journal article" date="2014" name="Nat. Commun.">
        <title>Multiple recent horizontal transfers of a large genomic region in cheese making fungi.</title>
        <authorList>
            <person name="Cheeseman K."/>
            <person name="Ropars J."/>
            <person name="Renault P."/>
            <person name="Dupont J."/>
            <person name="Gouzy J."/>
            <person name="Branca A."/>
            <person name="Abraham A.L."/>
            <person name="Ceppi M."/>
            <person name="Conseiller E."/>
            <person name="Debuchy R."/>
            <person name="Malagnac F."/>
            <person name="Goarin A."/>
            <person name="Silar P."/>
            <person name="Lacoste S."/>
            <person name="Sallet E."/>
            <person name="Bensimon A."/>
            <person name="Giraud T."/>
            <person name="Brygoo Y."/>
        </authorList>
    </citation>
    <scope>NUCLEOTIDE SEQUENCE [LARGE SCALE GENOMIC DNA]</scope>
    <source>
        <strain evidence="1">FM164</strain>
    </source>
</reference>
<evidence type="ECO:0000313" key="1">
    <source>
        <dbReference type="EMBL" id="CDM36286.1"/>
    </source>
</evidence>
<dbReference type="EMBL" id="HG792019">
    <property type="protein sequence ID" value="CDM36286.1"/>
    <property type="molecule type" value="Genomic_DNA"/>
</dbReference>
<accession>W6QJX3</accession>
<dbReference type="Proteomes" id="UP000030686">
    <property type="component" value="Unassembled WGS sequence"/>
</dbReference>
<sequence>MIGRVRRYPNWSEFVFTIPAVLWVDKIGRKTKEDIAGLSSFLTCQNQFSIDTNASIGGIELSYSVVHSGQPLLSVTPKREKAIKPLKIPCQVTSSIITTIALATHPLATNRPAEKPILSLRILSDLVPSSNMNCPNQACKKGNVTGRTHCEFCGTELPGSMYQPIILEMRTTIACEQVGTNQL</sequence>
<gene>
    <name evidence="1" type="ORF">PROQFM164_S05g000119</name>
</gene>
<keyword evidence="2" id="KW-1185">Reference proteome</keyword>
<dbReference type="AlphaFoldDB" id="W6QJX3"/>
<protein>
    <submittedName>
        <fullName evidence="1">Uncharacterized protein</fullName>
    </submittedName>
</protein>
<name>W6QJX3_PENRF</name>
<evidence type="ECO:0000313" key="2">
    <source>
        <dbReference type="Proteomes" id="UP000030686"/>
    </source>
</evidence>